<dbReference type="KEGG" id="scy:SCATT_p03810"/>
<sequence>MEREGAYVTVRAELPPFDHPPVEIGLGVLRPGMARTAGQVADAAITWLAPAAYLRDVLVPALEAGARERGRAAPRVVSVLHAALTRPGRDPYLLAYACSHNHLGAPHYTDMLRRAGLAVDPADPRAGARALVDGGVFASGGPGEVADAVAALRAAGADEVVVNVSGVAAVEGFRSALRDLEEILEAVAGRPGAG</sequence>
<geneLocation type="plasmid" evidence="2 3">
    <name>pSCATT</name>
</geneLocation>
<keyword evidence="2" id="KW-0614">Plasmid</keyword>
<evidence type="ECO:0000313" key="2">
    <source>
        <dbReference type="EMBL" id="AEW98574.1"/>
    </source>
</evidence>
<dbReference type="SUPFAM" id="SSF51679">
    <property type="entry name" value="Bacterial luciferase-like"/>
    <property type="match status" value="1"/>
</dbReference>
<organism evidence="2 3">
    <name type="scientific">Streptantibioticus cattleyicolor (strain ATCC 35852 / DSM 46488 / JCM 4925 / NBRC 14057 / NRRL 8057)</name>
    <name type="common">Streptomyces cattleya</name>
    <dbReference type="NCBI Taxonomy" id="1003195"/>
    <lineage>
        <taxon>Bacteria</taxon>
        <taxon>Bacillati</taxon>
        <taxon>Actinomycetota</taxon>
        <taxon>Actinomycetes</taxon>
        <taxon>Kitasatosporales</taxon>
        <taxon>Streptomycetaceae</taxon>
        <taxon>Streptantibioticus</taxon>
    </lineage>
</organism>
<dbReference type="PATRIC" id="fig|1003195.29.peg.6179"/>
<feature type="domain" description="Luciferase-like" evidence="1">
    <location>
        <begin position="4"/>
        <end position="159"/>
    </location>
</feature>
<keyword evidence="3" id="KW-1185">Reference proteome</keyword>
<dbReference type="InterPro" id="IPR036661">
    <property type="entry name" value="Luciferase-like_sf"/>
</dbReference>
<dbReference type="GO" id="GO:0016705">
    <property type="term" value="F:oxidoreductase activity, acting on paired donors, with incorporation or reduction of molecular oxygen"/>
    <property type="evidence" value="ECO:0007669"/>
    <property type="project" value="InterPro"/>
</dbReference>
<dbReference type="Pfam" id="PF00296">
    <property type="entry name" value="Bac_luciferase"/>
    <property type="match status" value="1"/>
</dbReference>
<dbReference type="AlphaFoldDB" id="F8JJZ2"/>
<accession>F8JJZ2</accession>
<dbReference type="RefSeq" id="WP_014151790.1">
    <property type="nucleotide sequence ID" value="NC_016113.1"/>
</dbReference>
<dbReference type="InterPro" id="IPR011251">
    <property type="entry name" value="Luciferase-like_dom"/>
</dbReference>
<protein>
    <recommendedName>
        <fullName evidence="1">Luciferase-like domain-containing protein</fullName>
    </recommendedName>
</protein>
<dbReference type="EMBL" id="CP003229">
    <property type="protein sequence ID" value="AEW98574.1"/>
    <property type="molecule type" value="Genomic_DNA"/>
</dbReference>
<dbReference type="Gene3D" id="3.20.20.30">
    <property type="entry name" value="Luciferase-like domain"/>
    <property type="match status" value="1"/>
</dbReference>
<gene>
    <name evidence="2" type="ordered locus">SCATT_p03810</name>
</gene>
<evidence type="ECO:0000313" key="3">
    <source>
        <dbReference type="Proteomes" id="UP000007842"/>
    </source>
</evidence>
<accession>G8XFK4</accession>
<dbReference type="Proteomes" id="UP000007842">
    <property type="component" value="Plasmid pSCATT"/>
</dbReference>
<name>F8JJZ2_STREN</name>
<reference evidence="3" key="1">
    <citation type="submission" date="2011-12" db="EMBL/GenBank/DDBJ databases">
        <title>Complete genome sequence of Streptomyces cattleya strain DSM 46488.</title>
        <authorList>
            <person name="Ou H.-Y."/>
            <person name="Li P."/>
            <person name="Zhao C."/>
            <person name="O'Hagan D."/>
            <person name="Deng Z."/>
        </authorList>
    </citation>
    <scope>NUCLEOTIDE SEQUENCE [LARGE SCALE GENOMIC DNA]</scope>
    <source>
        <strain evidence="3">ATCC 35852 / DSM 46488 / JCM 4925 / NBRC 14057 / NRRL 8057</strain>
        <plasmid evidence="3">Plasmid pSCATT</plasmid>
    </source>
</reference>
<proteinExistence type="predicted"/>
<dbReference type="KEGG" id="sct:SCAT_p1343"/>
<dbReference type="HOGENOM" id="CLU_1401742_0_0_11"/>
<evidence type="ECO:0000259" key="1">
    <source>
        <dbReference type="Pfam" id="PF00296"/>
    </source>
</evidence>